<dbReference type="OrthoDB" id="288987at2759"/>
<sequence>MAHEDQGQYAPCPHCSFGSHDSKKLARHLRHFHSDEQSSDESILQPVPSSPADRHSDLTDFELAQILAFEEAGLPRELALSDPPSAPSSKSLSGTSENESLSRRQSHPARANDTVQWVECFCGEQIHILELGAHSEMHAQEKMSIEDSHLVVGDSSNATSTMERPISDISNAFTTTLPDSLRNYDQMQAKTPQSRSKRRGPSLKEIFLGMPAGTKKKAAVAAEEGKTRRLGKAELGPYAHERQMPNWLRRMLEEGAKVSVTTQIAPDGKLVRVEHVANETPNLVPVLARLSQLDRNVERAFYCSPAVRHVCKMSREGGFCGYRNIQMMISYIQSANPEATKHFPGRLPNILRLQDFIEDAWDQGFNPGARIETGGIRLTRKYIGTPEAEALFLSLDIPCEPSAYTTTGNVEAVEAMLCAVCEYFDDESSRDNLDKVVVTEKPPIYFQHRGHSMTIVGVESNLDGDVNLVVFDPMFNPSPALKKIALSNNTSFRCAVPAKLLKGHRRTAKYLGRYQAFELLRLL</sequence>
<dbReference type="VEuPathDB" id="FungiDB:PV08_04102"/>
<accession>A0A0D1ZW48</accession>
<feature type="compositionally biased region" description="Low complexity" evidence="2">
    <location>
        <begin position="78"/>
        <end position="93"/>
    </location>
</feature>
<protein>
    <recommendedName>
        <fullName evidence="3">UFSP1/2/DUB catalytic domain-containing protein</fullName>
    </recommendedName>
</protein>
<dbReference type="GeneID" id="27331185"/>
<keyword evidence="1" id="KW-0378">Hydrolase</keyword>
<evidence type="ECO:0000256" key="2">
    <source>
        <dbReference type="SAM" id="MobiDB-lite"/>
    </source>
</evidence>
<dbReference type="Proteomes" id="UP000053328">
    <property type="component" value="Unassembled WGS sequence"/>
</dbReference>
<dbReference type="InterPro" id="IPR012462">
    <property type="entry name" value="UFSP1/2_DUB_cat"/>
</dbReference>
<evidence type="ECO:0000313" key="4">
    <source>
        <dbReference type="EMBL" id="KIW16912.1"/>
    </source>
</evidence>
<dbReference type="Gene3D" id="3.90.70.130">
    <property type="match status" value="1"/>
</dbReference>
<proteinExistence type="predicted"/>
<gene>
    <name evidence="4" type="ORF">PV08_04102</name>
</gene>
<reference evidence="4 5" key="1">
    <citation type="submission" date="2015-01" db="EMBL/GenBank/DDBJ databases">
        <title>The Genome Sequence of Exophiala spinifera CBS89968.</title>
        <authorList>
            <consortium name="The Broad Institute Genomics Platform"/>
            <person name="Cuomo C."/>
            <person name="de Hoog S."/>
            <person name="Gorbushina A."/>
            <person name="Stielow B."/>
            <person name="Teixiera M."/>
            <person name="Abouelleil A."/>
            <person name="Chapman S.B."/>
            <person name="Priest M."/>
            <person name="Young S.K."/>
            <person name="Wortman J."/>
            <person name="Nusbaum C."/>
            <person name="Birren B."/>
        </authorList>
    </citation>
    <scope>NUCLEOTIDE SEQUENCE [LARGE SCALE GENOMIC DNA]</scope>
    <source>
        <strain evidence="4 5">CBS 89968</strain>
    </source>
</reference>
<dbReference type="HOGENOM" id="CLU_013053_3_0_1"/>
<evidence type="ECO:0000313" key="5">
    <source>
        <dbReference type="Proteomes" id="UP000053328"/>
    </source>
</evidence>
<feature type="domain" description="UFSP1/2/DUB catalytic" evidence="3">
    <location>
        <begin position="298"/>
        <end position="520"/>
    </location>
</feature>
<feature type="region of interest" description="Disordered" evidence="2">
    <location>
        <begin position="32"/>
        <end position="55"/>
    </location>
</feature>
<dbReference type="EMBL" id="KN847494">
    <property type="protein sequence ID" value="KIW16912.1"/>
    <property type="molecule type" value="Genomic_DNA"/>
</dbReference>
<keyword evidence="5" id="KW-1185">Reference proteome</keyword>
<feature type="region of interest" description="Disordered" evidence="2">
    <location>
        <begin position="78"/>
        <end position="109"/>
    </location>
</feature>
<evidence type="ECO:0000259" key="3">
    <source>
        <dbReference type="Pfam" id="PF07910"/>
    </source>
</evidence>
<dbReference type="STRING" id="91928.A0A0D1ZW48"/>
<dbReference type="RefSeq" id="XP_016237128.1">
    <property type="nucleotide sequence ID" value="XM_016378451.1"/>
</dbReference>
<dbReference type="AlphaFoldDB" id="A0A0D1ZW48"/>
<evidence type="ECO:0000256" key="1">
    <source>
        <dbReference type="ARBA" id="ARBA00022801"/>
    </source>
</evidence>
<organism evidence="4 5">
    <name type="scientific">Exophiala spinifera</name>
    <dbReference type="NCBI Taxonomy" id="91928"/>
    <lineage>
        <taxon>Eukaryota</taxon>
        <taxon>Fungi</taxon>
        <taxon>Dikarya</taxon>
        <taxon>Ascomycota</taxon>
        <taxon>Pezizomycotina</taxon>
        <taxon>Eurotiomycetes</taxon>
        <taxon>Chaetothyriomycetidae</taxon>
        <taxon>Chaetothyriales</taxon>
        <taxon>Herpotrichiellaceae</taxon>
        <taxon>Exophiala</taxon>
    </lineage>
</organism>
<dbReference type="GO" id="GO:0016787">
    <property type="term" value="F:hydrolase activity"/>
    <property type="evidence" value="ECO:0007669"/>
    <property type="project" value="UniProtKB-KW"/>
</dbReference>
<dbReference type="Pfam" id="PF07910">
    <property type="entry name" value="Peptidase_C78"/>
    <property type="match status" value="1"/>
</dbReference>
<name>A0A0D1ZW48_9EURO</name>